<evidence type="ECO:0000313" key="4">
    <source>
        <dbReference type="Proteomes" id="UP001530400"/>
    </source>
</evidence>
<feature type="region of interest" description="Disordered" evidence="1">
    <location>
        <begin position="100"/>
        <end position="158"/>
    </location>
</feature>
<name>A0ABD3Q2Q3_9STRA</name>
<evidence type="ECO:0000256" key="2">
    <source>
        <dbReference type="SAM" id="Phobius"/>
    </source>
</evidence>
<gene>
    <name evidence="3" type="ORF">ACHAWO_006501</name>
</gene>
<keyword evidence="2" id="KW-1133">Transmembrane helix</keyword>
<keyword evidence="2" id="KW-0472">Membrane</keyword>
<comment type="caution">
    <text evidence="3">The sequence shown here is derived from an EMBL/GenBank/DDBJ whole genome shotgun (WGS) entry which is preliminary data.</text>
</comment>
<accession>A0ABD3Q2Q3</accession>
<organism evidence="3 4">
    <name type="scientific">Cyclotella atomus</name>
    <dbReference type="NCBI Taxonomy" id="382360"/>
    <lineage>
        <taxon>Eukaryota</taxon>
        <taxon>Sar</taxon>
        <taxon>Stramenopiles</taxon>
        <taxon>Ochrophyta</taxon>
        <taxon>Bacillariophyta</taxon>
        <taxon>Coscinodiscophyceae</taxon>
        <taxon>Thalassiosirophycidae</taxon>
        <taxon>Stephanodiscales</taxon>
        <taxon>Stephanodiscaceae</taxon>
        <taxon>Cyclotella</taxon>
    </lineage>
</organism>
<dbReference type="Proteomes" id="UP001530400">
    <property type="component" value="Unassembled WGS sequence"/>
</dbReference>
<keyword evidence="4" id="KW-1185">Reference proteome</keyword>
<dbReference type="EMBL" id="JALLPJ020000365">
    <property type="protein sequence ID" value="KAL3794257.1"/>
    <property type="molecule type" value="Genomic_DNA"/>
</dbReference>
<sequence length="620" mass="70174">MVSPNRKTRPSPASIMSSPRIQHQDEIKRQLMMLTSCALFLFVMGTLILMTKMPDPSTLHSVDTVVKSSSGHLKDERARRAAAIELERIRSRAKELNHIAADKYHLKDGDKPSANEEGEHSSNEKHEKKRDPAVFQPKLRENVSQSKHKLRMANSDSASPPRLIHILETRFMQNQPNLVELAKARLHLFATICLPTVIKQSSWGEFAWVIRTDPNLDEQIKKDLISLLKRSGALKEVAVDKDGNDKRSLTYVVGSNDNYILANSTNYKTHVKPFDIRDMLSSMVSNPDSLFAGKFESAQSLLNEINSKQSNVDNDNDDVILWTRLDADDGLNLGYMEYVQSQAVRFFLPEYYGKDMLKEITVDEQGHIALPDVIRQNPNLPKRRNKYTPPKWTYWCAGRNIDWFITDLIHDPAHKNGTVYPVQHVNVCVTPGVTVALRGSFDPLKVPRLDHDKIISYLRPKGPKLCHRSGISIFDESDEAEKDDKEEPDDGSCFHMVNAYYFAALRSRTPTSAGMMGVSPDDMQLMLVKKQPILTYAMWVLMVREFGVSNKTLIGTNEYFAKHVYDIAEENARGQCTRGHSCKTSSKDLLQQYADLKREVQNGFDVVDGFAVSAQHISGV</sequence>
<feature type="region of interest" description="Disordered" evidence="1">
    <location>
        <begin position="1"/>
        <end position="21"/>
    </location>
</feature>
<protein>
    <submittedName>
        <fullName evidence="3">Uncharacterized protein</fullName>
    </submittedName>
</protein>
<evidence type="ECO:0000256" key="1">
    <source>
        <dbReference type="SAM" id="MobiDB-lite"/>
    </source>
</evidence>
<proteinExistence type="predicted"/>
<evidence type="ECO:0000313" key="3">
    <source>
        <dbReference type="EMBL" id="KAL3794257.1"/>
    </source>
</evidence>
<dbReference type="AlphaFoldDB" id="A0ABD3Q2Q3"/>
<feature type="transmembrane region" description="Helical" evidence="2">
    <location>
        <begin position="31"/>
        <end position="50"/>
    </location>
</feature>
<reference evidence="3 4" key="1">
    <citation type="submission" date="2024-10" db="EMBL/GenBank/DDBJ databases">
        <title>Updated reference genomes for cyclostephanoid diatoms.</title>
        <authorList>
            <person name="Roberts W.R."/>
            <person name="Alverson A.J."/>
        </authorList>
    </citation>
    <scope>NUCLEOTIDE SEQUENCE [LARGE SCALE GENOMIC DNA]</scope>
    <source>
        <strain evidence="3 4">AJA010-31</strain>
    </source>
</reference>
<feature type="compositionally biased region" description="Basic and acidic residues" evidence="1">
    <location>
        <begin position="100"/>
        <end position="132"/>
    </location>
</feature>
<keyword evidence="2" id="KW-0812">Transmembrane</keyword>